<proteinExistence type="predicted"/>
<dbReference type="EMBL" id="JATAAI010000009">
    <property type="protein sequence ID" value="KAK1743500.1"/>
    <property type="molecule type" value="Genomic_DNA"/>
</dbReference>
<evidence type="ECO:0000259" key="3">
    <source>
        <dbReference type="Pfam" id="PF24646"/>
    </source>
</evidence>
<keyword evidence="5" id="KW-1185">Reference proteome</keyword>
<keyword evidence="2" id="KW-0812">Transmembrane</keyword>
<protein>
    <recommendedName>
        <fullName evidence="3">DUF7640 domain-containing protein</fullName>
    </recommendedName>
</protein>
<dbReference type="PANTHER" id="PTHR22534:SF5">
    <property type="entry name" value="SRCR DOMAIN-CONTAINING PROTEIN"/>
    <property type="match status" value="1"/>
</dbReference>
<dbReference type="InterPro" id="IPR019524">
    <property type="entry name" value="B-solenoid_diatom-type"/>
</dbReference>
<reference evidence="4" key="1">
    <citation type="submission" date="2023-06" db="EMBL/GenBank/DDBJ databases">
        <title>Survivors Of The Sea: Transcriptome response of Skeletonema marinoi to long-term dormancy.</title>
        <authorList>
            <person name="Pinder M.I.M."/>
            <person name="Kourtchenko O."/>
            <person name="Robertson E.K."/>
            <person name="Larsson T."/>
            <person name="Maumus F."/>
            <person name="Osuna-Cruz C.M."/>
            <person name="Vancaester E."/>
            <person name="Stenow R."/>
            <person name="Vandepoele K."/>
            <person name="Ploug H."/>
            <person name="Bruchert V."/>
            <person name="Godhe A."/>
            <person name="Topel M."/>
        </authorList>
    </citation>
    <scope>NUCLEOTIDE SEQUENCE</scope>
    <source>
        <strain evidence="4">R05AC</strain>
    </source>
</reference>
<sequence length="504" mass="52933">MTVSSMEHFDDEVLDEHITNIIANQHLAPPPAHAFVSNDEEECVGELDDEEFQSSGLGDGENVKSIGDDEEEYMCDINGEDSQSSGLADEDEEIKSICGDEECVGEKEYQSSGLGDDETSGGDDEECVGGVLKSYQSSDHGDEGSAKSNGDYEFVGYIKNEENQSSELGAEEIPKVNNKKYGRWKIGAFVAVCSLVIISIAAGVGSSKRTDVNREGAGIGETASVTVVPQENGNETENENESENVSETLNDVDTPAPSICIAKQSFEIAMADEVEEFSCNMDKQCDGNADIGACVGNNGTICDGACNSPEACIDNQGDIQSCSCLGVDACNTNEGDVGLFACNGKHACKKNSGTIGTLSCNDHNRACFDNHGDVAPESCNGVKACLENDGSILLKSCNNLKSCHENTGPVGERSCNGQESCMKNVGTIGAKSCNGEKSCCGNTEDIGSNECNGDFECCNSDVSQCECPSQTNVTSTLGSLASLEEAPTNATLTTSSGGFGERNV</sequence>
<evidence type="ECO:0000256" key="2">
    <source>
        <dbReference type="SAM" id="Phobius"/>
    </source>
</evidence>
<dbReference type="Pfam" id="PF24646">
    <property type="entry name" value="DUF7640"/>
    <property type="match status" value="1"/>
</dbReference>
<evidence type="ECO:0000313" key="4">
    <source>
        <dbReference type="EMBL" id="KAK1743500.1"/>
    </source>
</evidence>
<dbReference type="AlphaFoldDB" id="A0AAD8YDH4"/>
<comment type="caution">
    <text evidence="4">The sequence shown here is derived from an EMBL/GenBank/DDBJ whole genome shotgun (WGS) entry which is preliminary data.</text>
</comment>
<keyword evidence="2" id="KW-0472">Membrane</keyword>
<feature type="transmembrane region" description="Helical" evidence="2">
    <location>
        <begin position="186"/>
        <end position="205"/>
    </location>
</feature>
<feature type="region of interest" description="Disordered" evidence="1">
    <location>
        <begin position="49"/>
        <end position="70"/>
    </location>
</feature>
<evidence type="ECO:0000256" key="1">
    <source>
        <dbReference type="SAM" id="MobiDB-lite"/>
    </source>
</evidence>
<gene>
    <name evidence="4" type="ORF">QTG54_006121</name>
</gene>
<organism evidence="4 5">
    <name type="scientific">Skeletonema marinoi</name>
    <dbReference type="NCBI Taxonomy" id="267567"/>
    <lineage>
        <taxon>Eukaryota</taxon>
        <taxon>Sar</taxon>
        <taxon>Stramenopiles</taxon>
        <taxon>Ochrophyta</taxon>
        <taxon>Bacillariophyta</taxon>
        <taxon>Coscinodiscophyceae</taxon>
        <taxon>Thalassiosirophycidae</taxon>
        <taxon>Thalassiosirales</taxon>
        <taxon>Skeletonemataceae</taxon>
        <taxon>Skeletonema</taxon>
        <taxon>Skeletonema marinoi-dohrnii complex</taxon>
    </lineage>
</organism>
<feature type="compositionally biased region" description="Acidic residues" evidence="1">
    <location>
        <begin position="115"/>
        <end position="127"/>
    </location>
</feature>
<name>A0AAD8YDH4_9STRA</name>
<dbReference type="Proteomes" id="UP001224775">
    <property type="component" value="Unassembled WGS sequence"/>
</dbReference>
<feature type="domain" description="DUF7640" evidence="3">
    <location>
        <begin position="305"/>
        <end position="419"/>
    </location>
</feature>
<dbReference type="InterPro" id="IPR056057">
    <property type="entry name" value="DUF7640"/>
</dbReference>
<keyword evidence="2" id="KW-1133">Transmembrane helix</keyword>
<evidence type="ECO:0000313" key="5">
    <source>
        <dbReference type="Proteomes" id="UP001224775"/>
    </source>
</evidence>
<feature type="region of interest" description="Disordered" evidence="1">
    <location>
        <begin position="106"/>
        <end position="129"/>
    </location>
</feature>
<dbReference type="PANTHER" id="PTHR22534">
    <property type="entry name" value="SRCR DOMAIN-CONTAINING PROTEIN"/>
    <property type="match status" value="1"/>
</dbReference>
<accession>A0AAD8YDH4</accession>